<dbReference type="InterPro" id="IPR025714">
    <property type="entry name" value="Methyltranfer_dom"/>
</dbReference>
<keyword evidence="2" id="KW-1133">Transmembrane helix</keyword>
<dbReference type="GO" id="GO:0008168">
    <property type="term" value="F:methyltransferase activity"/>
    <property type="evidence" value="ECO:0007669"/>
    <property type="project" value="UniProtKB-KW"/>
</dbReference>
<proteinExistence type="predicted"/>
<feature type="domain" description="Methyltransferase" evidence="3">
    <location>
        <begin position="109"/>
        <end position="242"/>
    </location>
</feature>
<dbReference type="Proteomes" id="UP000010472">
    <property type="component" value="Chromosome"/>
</dbReference>
<evidence type="ECO:0000313" key="4">
    <source>
        <dbReference type="EMBL" id="AFZ11167.1"/>
    </source>
</evidence>
<reference evidence="4 5" key="1">
    <citation type="submission" date="2012-06" db="EMBL/GenBank/DDBJ databases">
        <title>Finished chromosome of genome of Crinalium epipsammum PCC 9333.</title>
        <authorList>
            <consortium name="US DOE Joint Genome Institute"/>
            <person name="Gugger M."/>
            <person name="Coursin T."/>
            <person name="Rippka R."/>
            <person name="Tandeau De Marsac N."/>
            <person name="Huntemann M."/>
            <person name="Wei C.-L."/>
            <person name="Han J."/>
            <person name="Detter J.C."/>
            <person name="Han C."/>
            <person name="Tapia R."/>
            <person name="Davenport K."/>
            <person name="Daligault H."/>
            <person name="Erkkila T."/>
            <person name="Gu W."/>
            <person name="Munk A.C.C."/>
            <person name="Teshima H."/>
            <person name="Xu Y."/>
            <person name="Chain P."/>
            <person name="Chen A."/>
            <person name="Krypides N."/>
            <person name="Mavromatis K."/>
            <person name="Markowitz V."/>
            <person name="Szeto E."/>
            <person name="Ivanova N."/>
            <person name="Mikhailova N."/>
            <person name="Ovchinnikova G."/>
            <person name="Pagani I."/>
            <person name="Pati A."/>
            <person name="Goodwin L."/>
            <person name="Peters L."/>
            <person name="Pitluck S."/>
            <person name="Woyke T."/>
            <person name="Kerfeld C."/>
        </authorList>
    </citation>
    <scope>NUCLEOTIDE SEQUENCE [LARGE SCALE GENOMIC DNA]</scope>
    <source>
        <strain evidence="4 5">PCC 9333</strain>
    </source>
</reference>
<keyword evidence="1 4" id="KW-0808">Transferase</keyword>
<dbReference type="Pfam" id="PF13847">
    <property type="entry name" value="Methyltransf_31"/>
    <property type="match status" value="1"/>
</dbReference>
<dbReference type="PATRIC" id="fig|1173022.3.peg.182"/>
<dbReference type="PANTHER" id="PTHR43861">
    <property type="entry name" value="TRANS-ACONITATE 2-METHYLTRANSFERASE-RELATED"/>
    <property type="match status" value="1"/>
</dbReference>
<dbReference type="GO" id="GO:0032259">
    <property type="term" value="P:methylation"/>
    <property type="evidence" value="ECO:0007669"/>
    <property type="project" value="UniProtKB-KW"/>
</dbReference>
<keyword evidence="2" id="KW-0472">Membrane</keyword>
<dbReference type="KEGG" id="cep:Cri9333_0168"/>
<name>K9VUL8_9CYAN</name>
<gene>
    <name evidence="4" type="ORF">Cri9333_0168</name>
</gene>
<dbReference type="PANTHER" id="PTHR43861:SF3">
    <property type="entry name" value="PUTATIVE (AFU_ORTHOLOGUE AFUA_2G14390)-RELATED"/>
    <property type="match status" value="1"/>
</dbReference>
<dbReference type="Gene3D" id="3.40.50.150">
    <property type="entry name" value="Vaccinia Virus protein VP39"/>
    <property type="match status" value="1"/>
</dbReference>
<dbReference type="eggNOG" id="COG0500">
    <property type="taxonomic scope" value="Bacteria"/>
</dbReference>
<evidence type="ECO:0000259" key="3">
    <source>
        <dbReference type="Pfam" id="PF13847"/>
    </source>
</evidence>
<keyword evidence="5" id="KW-1185">Reference proteome</keyword>
<protein>
    <submittedName>
        <fullName evidence="4">Methyltransferase type 11</fullName>
    </submittedName>
</protein>
<sequence>MIIVNEIMKIITQKLRPYFLRVVILIILVTLGLIAPNVTDKAFAIAQFNSIYQERTIHNPDGIGKFYLGREIAQVMGHQGAGWLERPTREDEEKPSLVVKALNLKLTDVVADIGAGTGYFSFMIAPYVTEGKVLAVDIQPEMLEIIDFFKQEKNITNVEPILANLTSPNLSPESIDLALMVDVYHELEYPFEMMDDVVKALKPNGRVVLVEYRKENPFILIKGVHKMTVKQIKKEMSAAGLIWQETQEFLPQQHFIVFQKQKSDRSPANTSL</sequence>
<evidence type="ECO:0000256" key="2">
    <source>
        <dbReference type="SAM" id="Phobius"/>
    </source>
</evidence>
<dbReference type="HOGENOM" id="CLU_037990_16_0_3"/>
<dbReference type="SUPFAM" id="SSF53335">
    <property type="entry name" value="S-adenosyl-L-methionine-dependent methyltransferases"/>
    <property type="match status" value="1"/>
</dbReference>
<organism evidence="4 5">
    <name type="scientific">Crinalium epipsammum PCC 9333</name>
    <dbReference type="NCBI Taxonomy" id="1173022"/>
    <lineage>
        <taxon>Bacteria</taxon>
        <taxon>Bacillati</taxon>
        <taxon>Cyanobacteriota</taxon>
        <taxon>Cyanophyceae</taxon>
        <taxon>Gomontiellales</taxon>
        <taxon>Gomontiellaceae</taxon>
        <taxon>Crinalium</taxon>
    </lineage>
</organism>
<evidence type="ECO:0000313" key="5">
    <source>
        <dbReference type="Proteomes" id="UP000010472"/>
    </source>
</evidence>
<dbReference type="AlphaFoldDB" id="K9VUL8"/>
<dbReference type="CDD" id="cd02440">
    <property type="entry name" value="AdoMet_MTases"/>
    <property type="match status" value="1"/>
</dbReference>
<keyword evidence="4" id="KW-0489">Methyltransferase</keyword>
<keyword evidence="2" id="KW-0812">Transmembrane</keyword>
<evidence type="ECO:0000256" key="1">
    <source>
        <dbReference type="ARBA" id="ARBA00022679"/>
    </source>
</evidence>
<feature type="transmembrane region" description="Helical" evidence="2">
    <location>
        <begin position="18"/>
        <end position="35"/>
    </location>
</feature>
<accession>K9VUL8</accession>
<dbReference type="InterPro" id="IPR029063">
    <property type="entry name" value="SAM-dependent_MTases_sf"/>
</dbReference>
<dbReference type="STRING" id="1173022.Cri9333_0168"/>
<dbReference type="EMBL" id="CP003620">
    <property type="protein sequence ID" value="AFZ11167.1"/>
    <property type="molecule type" value="Genomic_DNA"/>
</dbReference>